<keyword evidence="1" id="KW-0227">DNA damage</keyword>
<dbReference type="InterPro" id="IPR009027">
    <property type="entry name" value="Ribosomal_bL9/RNase_H1_N"/>
</dbReference>
<keyword evidence="1" id="KW-0547">Nucleotide-binding</keyword>
<keyword evidence="1 4" id="KW-0347">Helicase</keyword>
<keyword evidence="5" id="KW-1185">Reference proteome</keyword>
<dbReference type="PANTHER" id="PTHR47642">
    <property type="entry name" value="ATP-DEPENDENT DNA HELICASE"/>
    <property type="match status" value="1"/>
</dbReference>
<proteinExistence type="inferred from homology"/>
<feature type="compositionally biased region" description="Low complexity" evidence="2">
    <location>
        <begin position="185"/>
        <end position="202"/>
    </location>
</feature>
<name>A0AAI9XS46_9PEZI</name>
<evidence type="ECO:0000259" key="3">
    <source>
        <dbReference type="SMART" id="SM00382"/>
    </source>
</evidence>
<evidence type="ECO:0000313" key="4">
    <source>
        <dbReference type="EMBL" id="KAK1458175.1"/>
    </source>
</evidence>
<feature type="region of interest" description="Disordered" evidence="2">
    <location>
        <begin position="170"/>
        <end position="213"/>
    </location>
</feature>
<keyword evidence="1" id="KW-0378">Hydrolase</keyword>
<evidence type="ECO:0000256" key="2">
    <source>
        <dbReference type="SAM" id="MobiDB-lite"/>
    </source>
</evidence>
<protein>
    <recommendedName>
        <fullName evidence="1">ATP-dependent DNA helicase</fullName>
        <ecNumber evidence="1">5.6.2.3</ecNumber>
    </recommendedName>
</protein>
<dbReference type="InterPro" id="IPR003593">
    <property type="entry name" value="AAA+_ATPase"/>
</dbReference>
<dbReference type="AlphaFoldDB" id="A0AAI9XS46"/>
<keyword evidence="1" id="KW-0067">ATP-binding</keyword>
<dbReference type="Gene3D" id="3.40.970.10">
    <property type="entry name" value="Ribonuclease H1, N-terminal domain"/>
    <property type="match status" value="1"/>
</dbReference>
<dbReference type="InterPro" id="IPR027417">
    <property type="entry name" value="P-loop_NTPase"/>
</dbReference>
<dbReference type="SMART" id="SM00382">
    <property type="entry name" value="AAA"/>
    <property type="match status" value="1"/>
</dbReference>
<dbReference type="Pfam" id="PF05970">
    <property type="entry name" value="PIF1"/>
    <property type="match status" value="1"/>
</dbReference>
<feature type="domain" description="AAA+ ATPase" evidence="3">
    <location>
        <begin position="233"/>
        <end position="396"/>
    </location>
</feature>
<dbReference type="GO" id="GO:0005524">
    <property type="term" value="F:ATP binding"/>
    <property type="evidence" value="ECO:0007669"/>
    <property type="project" value="UniProtKB-KW"/>
</dbReference>
<gene>
    <name evidence="4" type="ORF">CMEL01_15522</name>
</gene>
<comment type="similarity">
    <text evidence="1">Belongs to the helicase family.</text>
</comment>
<dbReference type="InterPro" id="IPR037056">
    <property type="entry name" value="RNase_H1_N_sf"/>
</dbReference>
<dbReference type="CDD" id="cd18809">
    <property type="entry name" value="SF1_C_RecD"/>
    <property type="match status" value="1"/>
</dbReference>
<dbReference type="SUPFAM" id="SSF55658">
    <property type="entry name" value="L9 N-domain-like"/>
    <property type="match status" value="1"/>
</dbReference>
<dbReference type="InterPro" id="IPR010285">
    <property type="entry name" value="DNA_helicase_pif1-like_DEAD"/>
</dbReference>
<keyword evidence="1" id="KW-0233">DNA recombination</keyword>
<dbReference type="EC" id="5.6.2.3" evidence="1"/>
<dbReference type="Gene3D" id="3.40.50.300">
    <property type="entry name" value="P-loop containing nucleotide triphosphate hydrolases"/>
    <property type="match status" value="2"/>
</dbReference>
<dbReference type="PANTHER" id="PTHR47642:SF5">
    <property type="entry name" value="ATP-DEPENDENT DNA HELICASE"/>
    <property type="match status" value="1"/>
</dbReference>
<dbReference type="Pfam" id="PF01693">
    <property type="entry name" value="Cauli_VI"/>
    <property type="match status" value="1"/>
</dbReference>
<dbReference type="GO" id="GO:0006310">
    <property type="term" value="P:DNA recombination"/>
    <property type="evidence" value="ECO:0007669"/>
    <property type="project" value="UniProtKB-KW"/>
</dbReference>
<dbReference type="GO" id="GO:0000723">
    <property type="term" value="P:telomere maintenance"/>
    <property type="evidence" value="ECO:0007669"/>
    <property type="project" value="InterPro"/>
</dbReference>
<dbReference type="GO" id="GO:0006281">
    <property type="term" value="P:DNA repair"/>
    <property type="evidence" value="ECO:0007669"/>
    <property type="project" value="UniProtKB-KW"/>
</dbReference>
<sequence length="601" mass="66585">MAFKQTTLHFGPKRAPGGSLSPPSPKRQRFQPEPDHNDLTRHGDTDDDHHEASSGSQAEKDAEPSNNPPQTSVADKVNDMMRKYTSGIPKELSGAKKYYVVWNGTETGIFESWGKCQPLVERYPGAGHKKTTTYKDAVDLLRNKLTEKLEAEEPRPVPQPQPCTASQITYESTPRYTPPTPNSRIPGSAAPSDAAAIAADAGEPQAQSFDPAPDPCEPTLCQEQQAAMDLAMAGHNLFITGSGGCGKSVLVKALHKMFKAKERKVHLIAPTGITSVNIGGRTTWNYAGWTPDDFSKPFGKLVGKSRHNKNKNRIVGTHVLIIDEISMVENQFFQRLGQVMGRIRREAAPNNPQSQMEVRGAFGGVQVIAVGDFCQLPLVEPFRHCLECSSEMQQQKVGSSVRSYFCPKGVSDEGPQQNTHGYFMEHDKWAFKSSEVEAQYARHLACKQPKRKNYKKDLSAFDAAMERFRLTEMFLTDIGAPELYSEVEFNNGQRRVIGPDCAVNELGTKHPHMLVSRTQLPLAPGWAMTIHKSQSLSLDRLIIDLGSVFEKGQAYVALSRARSLQGLQIEGTDEYMLQSGLELDSEVRRFLEELERSAEGN</sequence>
<feature type="region of interest" description="Disordered" evidence="2">
    <location>
        <begin position="1"/>
        <end position="78"/>
    </location>
</feature>
<feature type="compositionally biased region" description="Basic and acidic residues" evidence="2">
    <location>
        <begin position="30"/>
        <end position="63"/>
    </location>
</feature>
<dbReference type="SUPFAM" id="SSF52540">
    <property type="entry name" value="P-loop containing nucleoside triphosphate hydrolases"/>
    <property type="match status" value="2"/>
</dbReference>
<dbReference type="Proteomes" id="UP001239795">
    <property type="component" value="Unassembled WGS sequence"/>
</dbReference>
<dbReference type="GO" id="GO:0016787">
    <property type="term" value="F:hydrolase activity"/>
    <property type="evidence" value="ECO:0007669"/>
    <property type="project" value="UniProtKB-KW"/>
</dbReference>
<comment type="caution">
    <text evidence="4">The sequence shown here is derived from an EMBL/GenBank/DDBJ whole genome shotgun (WGS) entry which is preliminary data.</text>
</comment>
<keyword evidence="1" id="KW-0234">DNA repair</keyword>
<reference evidence="4 5" key="1">
    <citation type="submission" date="2016-10" db="EMBL/GenBank/DDBJ databases">
        <title>The genome sequence of Colletotrichum fioriniae PJ7.</title>
        <authorList>
            <person name="Baroncelli R."/>
        </authorList>
    </citation>
    <scope>NUCLEOTIDE SEQUENCE [LARGE SCALE GENOMIC DNA]</scope>
    <source>
        <strain evidence="4">Col 31</strain>
    </source>
</reference>
<comment type="cofactor">
    <cofactor evidence="1">
        <name>Mg(2+)</name>
        <dbReference type="ChEBI" id="CHEBI:18420"/>
    </cofactor>
</comment>
<evidence type="ECO:0000313" key="5">
    <source>
        <dbReference type="Proteomes" id="UP001239795"/>
    </source>
</evidence>
<evidence type="ECO:0000256" key="1">
    <source>
        <dbReference type="RuleBase" id="RU363044"/>
    </source>
</evidence>
<feature type="compositionally biased region" description="Polar residues" evidence="2">
    <location>
        <begin position="64"/>
        <end position="73"/>
    </location>
</feature>
<dbReference type="InterPro" id="IPR051055">
    <property type="entry name" value="PIF1_helicase"/>
</dbReference>
<organism evidence="4 5">
    <name type="scientific">Colletotrichum melonis</name>
    <dbReference type="NCBI Taxonomy" id="1209925"/>
    <lineage>
        <taxon>Eukaryota</taxon>
        <taxon>Fungi</taxon>
        <taxon>Dikarya</taxon>
        <taxon>Ascomycota</taxon>
        <taxon>Pezizomycotina</taxon>
        <taxon>Sordariomycetes</taxon>
        <taxon>Hypocreomycetidae</taxon>
        <taxon>Glomerellales</taxon>
        <taxon>Glomerellaceae</taxon>
        <taxon>Colletotrichum</taxon>
        <taxon>Colletotrichum acutatum species complex</taxon>
    </lineage>
</organism>
<comment type="catalytic activity">
    <reaction evidence="1">
        <text>ATP + H2O = ADP + phosphate + H(+)</text>
        <dbReference type="Rhea" id="RHEA:13065"/>
        <dbReference type="ChEBI" id="CHEBI:15377"/>
        <dbReference type="ChEBI" id="CHEBI:15378"/>
        <dbReference type="ChEBI" id="CHEBI:30616"/>
        <dbReference type="ChEBI" id="CHEBI:43474"/>
        <dbReference type="ChEBI" id="CHEBI:456216"/>
        <dbReference type="EC" id="5.6.2.3"/>
    </reaction>
</comment>
<dbReference type="InterPro" id="IPR011320">
    <property type="entry name" value="RNase_H1_N"/>
</dbReference>
<dbReference type="EMBL" id="MLGG01000014">
    <property type="protein sequence ID" value="KAK1458175.1"/>
    <property type="molecule type" value="Genomic_DNA"/>
</dbReference>
<dbReference type="GO" id="GO:0043139">
    <property type="term" value="F:5'-3' DNA helicase activity"/>
    <property type="evidence" value="ECO:0007669"/>
    <property type="project" value="UniProtKB-EC"/>
</dbReference>
<accession>A0AAI9XS46</accession>